<sequence>MEETLSPDDLLPGRVNQDGQPLRLLLGTAQGRLLMAIRTYLARAIKAMVVQMGTKLTSACFGNQDQGKMIASVSDALWGNRIVCGKMFTVTCMGPQNPVPHPCIGKNITVNIVDHYPGCPSTIDLSQEAFTIIASLVAGVINVDYKQYA</sequence>
<dbReference type="PROSITE" id="PS50842">
    <property type="entry name" value="EXPANSIN_EG45"/>
    <property type="match status" value="1"/>
</dbReference>
<dbReference type="InterPro" id="IPR044206">
    <property type="entry name" value="EGC1/2"/>
</dbReference>
<dbReference type="SUPFAM" id="SSF50685">
    <property type="entry name" value="Barwin-like endoglucanases"/>
    <property type="match status" value="1"/>
</dbReference>
<protein>
    <recommendedName>
        <fullName evidence="1">Expansin-like EG45 domain-containing protein</fullName>
    </recommendedName>
</protein>
<gene>
    <name evidence="2" type="ORF">PVK06_043238</name>
</gene>
<reference evidence="2 3" key="1">
    <citation type="submission" date="2023-03" db="EMBL/GenBank/DDBJ databases">
        <title>WGS of Gossypium arboreum.</title>
        <authorList>
            <person name="Yu D."/>
        </authorList>
    </citation>
    <scope>NUCLEOTIDE SEQUENCE [LARGE SCALE GENOMIC DNA]</scope>
    <source>
        <tissue evidence="2">Leaf</tissue>
    </source>
</reference>
<accession>A0ABR0MMX8</accession>
<evidence type="ECO:0000259" key="1">
    <source>
        <dbReference type="PROSITE" id="PS50842"/>
    </source>
</evidence>
<dbReference type="InterPro" id="IPR007112">
    <property type="entry name" value="Expansin/allergen_DPBB_dom"/>
</dbReference>
<dbReference type="CDD" id="cd22269">
    <property type="entry name" value="DPBB_EG45-like"/>
    <property type="match status" value="1"/>
</dbReference>
<dbReference type="InterPro" id="IPR009009">
    <property type="entry name" value="RlpA-like_DPBB"/>
</dbReference>
<keyword evidence="3" id="KW-1185">Reference proteome</keyword>
<proteinExistence type="predicted"/>
<feature type="domain" description="Expansin-like EG45" evidence="1">
    <location>
        <begin position="47"/>
        <end position="149"/>
    </location>
</feature>
<dbReference type="Pfam" id="PF03330">
    <property type="entry name" value="DPBB_1"/>
    <property type="match status" value="1"/>
</dbReference>
<dbReference type="PANTHER" id="PTHR47295">
    <property type="entry name" value="EG45-LIKE DOMAIN CONTAINING PROTEIN 1-RELATED"/>
    <property type="match status" value="1"/>
</dbReference>
<name>A0ABR0MMX8_GOSAR</name>
<dbReference type="SMART" id="SM00837">
    <property type="entry name" value="DPBB_1"/>
    <property type="match status" value="1"/>
</dbReference>
<dbReference type="InterPro" id="IPR036908">
    <property type="entry name" value="RlpA-like_sf"/>
</dbReference>
<comment type="caution">
    <text evidence="2">The sequence shown here is derived from an EMBL/GenBank/DDBJ whole genome shotgun (WGS) entry which is preliminary data.</text>
</comment>
<evidence type="ECO:0000313" key="3">
    <source>
        <dbReference type="Proteomes" id="UP001358586"/>
    </source>
</evidence>
<dbReference type="Gene3D" id="2.40.40.10">
    <property type="entry name" value="RlpA-like domain"/>
    <property type="match status" value="1"/>
</dbReference>
<organism evidence="2 3">
    <name type="scientific">Gossypium arboreum</name>
    <name type="common">Tree cotton</name>
    <name type="synonym">Gossypium nanking</name>
    <dbReference type="NCBI Taxonomy" id="29729"/>
    <lineage>
        <taxon>Eukaryota</taxon>
        <taxon>Viridiplantae</taxon>
        <taxon>Streptophyta</taxon>
        <taxon>Embryophyta</taxon>
        <taxon>Tracheophyta</taxon>
        <taxon>Spermatophyta</taxon>
        <taxon>Magnoliopsida</taxon>
        <taxon>eudicotyledons</taxon>
        <taxon>Gunneridae</taxon>
        <taxon>Pentapetalae</taxon>
        <taxon>rosids</taxon>
        <taxon>malvids</taxon>
        <taxon>Malvales</taxon>
        <taxon>Malvaceae</taxon>
        <taxon>Malvoideae</taxon>
        <taxon>Gossypium</taxon>
    </lineage>
</organism>
<dbReference type="Proteomes" id="UP001358586">
    <property type="component" value="Chromosome 12"/>
</dbReference>
<dbReference type="EMBL" id="JARKNE010000012">
    <property type="protein sequence ID" value="KAK5775356.1"/>
    <property type="molecule type" value="Genomic_DNA"/>
</dbReference>
<dbReference type="PANTHER" id="PTHR47295:SF2">
    <property type="entry name" value="EG45-LIKE DOMAIN CONTAINING PROTEIN 1-RELATED"/>
    <property type="match status" value="1"/>
</dbReference>
<evidence type="ECO:0000313" key="2">
    <source>
        <dbReference type="EMBL" id="KAK5775356.1"/>
    </source>
</evidence>